<dbReference type="EMBL" id="JAVDRD010000002">
    <property type="protein sequence ID" value="MDR6510117.1"/>
    <property type="molecule type" value="Genomic_DNA"/>
</dbReference>
<reference evidence="3 4" key="1">
    <citation type="submission" date="2023-07" db="EMBL/GenBank/DDBJ databases">
        <title>Sorghum-associated microbial communities from plants grown in Nebraska, USA.</title>
        <authorList>
            <person name="Schachtman D."/>
        </authorList>
    </citation>
    <scope>NUCLEOTIDE SEQUENCE [LARGE SCALE GENOMIC DNA]</scope>
    <source>
        <strain evidence="3 4">DS1027</strain>
    </source>
</reference>
<feature type="transmembrane region" description="Helical" evidence="2">
    <location>
        <begin position="89"/>
        <end position="113"/>
    </location>
</feature>
<feature type="transmembrane region" description="Helical" evidence="2">
    <location>
        <begin position="169"/>
        <end position="188"/>
    </location>
</feature>
<dbReference type="Proteomes" id="UP001184150">
    <property type="component" value="Unassembled WGS sequence"/>
</dbReference>
<name>A0ABU1MIK5_9SPHN</name>
<organism evidence="3 4">
    <name type="scientific">Novosphingobium capsulatum</name>
    <dbReference type="NCBI Taxonomy" id="13688"/>
    <lineage>
        <taxon>Bacteria</taxon>
        <taxon>Pseudomonadati</taxon>
        <taxon>Pseudomonadota</taxon>
        <taxon>Alphaproteobacteria</taxon>
        <taxon>Sphingomonadales</taxon>
        <taxon>Sphingomonadaceae</taxon>
        <taxon>Novosphingobium</taxon>
    </lineage>
</organism>
<accession>A0ABU1MIK5</accession>
<protein>
    <submittedName>
        <fullName evidence="3">Uncharacterized protein</fullName>
    </submittedName>
</protein>
<feature type="region of interest" description="Disordered" evidence="1">
    <location>
        <begin position="142"/>
        <end position="165"/>
    </location>
</feature>
<keyword evidence="2" id="KW-0472">Membrane</keyword>
<evidence type="ECO:0000256" key="2">
    <source>
        <dbReference type="SAM" id="Phobius"/>
    </source>
</evidence>
<comment type="caution">
    <text evidence="3">The sequence shown here is derived from an EMBL/GenBank/DDBJ whole genome shotgun (WGS) entry which is preliminary data.</text>
</comment>
<keyword evidence="2" id="KW-0812">Transmembrane</keyword>
<gene>
    <name evidence="3" type="ORF">J2792_000977</name>
</gene>
<keyword evidence="2" id="KW-1133">Transmembrane helix</keyword>
<evidence type="ECO:0000256" key="1">
    <source>
        <dbReference type="SAM" id="MobiDB-lite"/>
    </source>
</evidence>
<feature type="compositionally biased region" description="Basic and acidic residues" evidence="1">
    <location>
        <begin position="152"/>
        <end position="165"/>
    </location>
</feature>
<proteinExistence type="predicted"/>
<keyword evidence="4" id="KW-1185">Reference proteome</keyword>
<dbReference type="RefSeq" id="WP_309804564.1">
    <property type="nucleotide sequence ID" value="NZ_JAVDRD010000002.1"/>
</dbReference>
<evidence type="ECO:0000313" key="3">
    <source>
        <dbReference type="EMBL" id="MDR6510117.1"/>
    </source>
</evidence>
<evidence type="ECO:0000313" key="4">
    <source>
        <dbReference type="Proteomes" id="UP001184150"/>
    </source>
</evidence>
<sequence length="204" mass="22532">MNLRFIDWIWHVRGSLDLPAGQTGDEAFAKLQPLLRQPGTSQQRAADALRFTKIDPAAQDKLAVFENGVLQVEQGSTGPVLRYHLISRALLLCFLAPLLFLAFAQLTIAVGHWQKPAAEAAEKAKADKKKDASKDRVLPMNPIDKALGAPAPDKDGKKPDRKGDRYSPTSAYVFASFFAVLYVIGRILEAKLVKTRLRKQLLGE</sequence>